<dbReference type="RefSeq" id="WP_249701841.1">
    <property type="nucleotide sequence ID" value="NZ_JAMFLX010000051.1"/>
</dbReference>
<dbReference type="EMBL" id="JAMFLX010000051">
    <property type="protein sequence ID" value="MCL6272156.1"/>
    <property type="molecule type" value="Genomic_DNA"/>
</dbReference>
<evidence type="ECO:0008006" key="3">
    <source>
        <dbReference type="Google" id="ProtNLM"/>
    </source>
</evidence>
<feature type="non-terminal residue" evidence="1">
    <location>
        <position position="1"/>
    </location>
</feature>
<reference evidence="1 2" key="1">
    <citation type="submission" date="2022-05" db="EMBL/GenBank/DDBJ databases">
        <authorList>
            <person name="Park J.-S."/>
        </authorList>
    </citation>
    <scope>NUCLEOTIDE SEQUENCE [LARGE SCALE GENOMIC DNA]</scope>
    <source>
        <strain evidence="1 2">2012CJ34-2</strain>
    </source>
</reference>
<dbReference type="SUPFAM" id="SSF48452">
    <property type="entry name" value="TPR-like"/>
    <property type="match status" value="1"/>
</dbReference>
<sequence length="400" mass="45422">QAMARDKKPDLEAGDYSTPCGGYTIDLARARLQEERGDYQSAGELLQAMAMAIARDRKLNLEAGDYSTPCGDYTIDITRARLQEERGDYQPAGELLQAMARDKKPDLEAGDYSTPCGDYTIDITRARLQERRGDYQSAGELLQAMAMAIARDRKLNLEAGDYSTLCGDYTIDLARVRLLQERGDYQSAGELLQAMARDKKPDLEAGDYSTPCGDYTIDITRVRLLQERGDYDTFDTLTKACISTYPTRPEYTEAYLICLGEQKKWEEFDEEIKAIASEDKNSPIHSKNIQHALSIRYFQEALCKYEERENDEGYLLCLTSLSVADAICKKYPSLASALSQRAHCLRLLGGKDGEWKELFRRANVIDPERMNREKRDRWRVQEQTVLDALGYSHRAGVKRK</sequence>
<accession>A0ABT0PMD5</accession>
<proteinExistence type="predicted"/>
<dbReference type="Gene3D" id="1.25.40.10">
    <property type="entry name" value="Tetratricopeptide repeat domain"/>
    <property type="match status" value="1"/>
</dbReference>
<dbReference type="InterPro" id="IPR011990">
    <property type="entry name" value="TPR-like_helical_dom_sf"/>
</dbReference>
<evidence type="ECO:0000313" key="1">
    <source>
        <dbReference type="EMBL" id="MCL6272156.1"/>
    </source>
</evidence>
<gene>
    <name evidence="1" type="ORF">M3P05_19735</name>
</gene>
<dbReference type="Proteomes" id="UP001203338">
    <property type="component" value="Unassembled WGS sequence"/>
</dbReference>
<evidence type="ECO:0000313" key="2">
    <source>
        <dbReference type="Proteomes" id="UP001203338"/>
    </source>
</evidence>
<protein>
    <recommendedName>
        <fullName evidence="3">Tetratricopeptide repeat protein</fullName>
    </recommendedName>
</protein>
<keyword evidence="2" id="KW-1185">Reference proteome</keyword>
<name>A0ABT0PMD5_9GAMM</name>
<comment type="caution">
    <text evidence="1">The sequence shown here is derived from an EMBL/GenBank/DDBJ whole genome shotgun (WGS) entry which is preliminary data.</text>
</comment>
<organism evidence="1 2">
    <name type="scientific">Parendozoicomonas callyspongiae</name>
    <dbReference type="NCBI Taxonomy" id="2942213"/>
    <lineage>
        <taxon>Bacteria</taxon>
        <taxon>Pseudomonadati</taxon>
        <taxon>Pseudomonadota</taxon>
        <taxon>Gammaproteobacteria</taxon>
        <taxon>Oceanospirillales</taxon>
        <taxon>Endozoicomonadaceae</taxon>
        <taxon>Parendozoicomonas</taxon>
    </lineage>
</organism>